<keyword evidence="2" id="KW-0472">Membrane</keyword>
<dbReference type="Pfam" id="PF02321">
    <property type="entry name" value="OEP"/>
    <property type="match status" value="2"/>
</dbReference>
<dbReference type="EMBL" id="BMFL01000011">
    <property type="protein sequence ID" value="GGF01237.1"/>
    <property type="molecule type" value="Genomic_DNA"/>
</dbReference>
<dbReference type="AlphaFoldDB" id="A0A1M6XL49"/>
<comment type="similarity">
    <text evidence="1 2">Belongs to the outer membrane factor (OMF) (TC 1.B.17) family.</text>
</comment>
<reference evidence="4" key="3">
    <citation type="submission" date="2016-11" db="EMBL/GenBank/DDBJ databases">
        <authorList>
            <person name="Jaros S."/>
            <person name="Januszkiewicz K."/>
            <person name="Wedrychowicz H."/>
        </authorList>
    </citation>
    <scope>NUCLEOTIDE SEQUENCE [LARGE SCALE GENOMIC DNA]</scope>
    <source>
        <strain evidence="4">DSM 27989</strain>
    </source>
</reference>
<dbReference type="GO" id="GO:0005886">
    <property type="term" value="C:plasma membrane"/>
    <property type="evidence" value="ECO:0007669"/>
    <property type="project" value="UniProtKB-SubCell"/>
</dbReference>
<dbReference type="NCBIfam" id="TIGR01845">
    <property type="entry name" value="outer_NodT"/>
    <property type="match status" value="1"/>
</dbReference>
<dbReference type="InterPro" id="IPR010131">
    <property type="entry name" value="MdtP/NodT-like"/>
</dbReference>
<evidence type="ECO:0000256" key="1">
    <source>
        <dbReference type="ARBA" id="ARBA00007613"/>
    </source>
</evidence>
<keyword evidence="6" id="KW-1185">Reference proteome</keyword>
<dbReference type="PANTHER" id="PTHR30203">
    <property type="entry name" value="OUTER MEMBRANE CATION EFFLUX PROTEIN"/>
    <property type="match status" value="1"/>
</dbReference>
<dbReference type="OrthoDB" id="9770517at2"/>
<reference evidence="5" key="2">
    <citation type="submission" date="2016-11" db="EMBL/GenBank/DDBJ databases">
        <authorList>
            <person name="Varghese N."/>
            <person name="Submissions S."/>
        </authorList>
    </citation>
    <scope>NUCLEOTIDE SEQUENCE [LARGE SCALE GENOMIC DNA]</scope>
    <source>
        <strain evidence="5">DSM 27989</strain>
    </source>
</reference>
<name>A0A1M6XL49_9FLAO</name>
<evidence type="ECO:0000313" key="5">
    <source>
        <dbReference type="Proteomes" id="UP000184120"/>
    </source>
</evidence>
<reference evidence="6" key="4">
    <citation type="journal article" date="2019" name="Int. J. Syst. Evol. Microbiol.">
        <title>The Global Catalogue of Microorganisms (GCM) 10K type strain sequencing project: providing services to taxonomists for standard genome sequencing and annotation.</title>
        <authorList>
            <consortium name="The Broad Institute Genomics Platform"/>
            <consortium name="The Broad Institute Genome Sequencing Center for Infectious Disease"/>
            <person name="Wu L."/>
            <person name="Ma J."/>
        </authorList>
    </citation>
    <scope>NUCLEOTIDE SEQUENCE [LARGE SCALE GENOMIC DNA]</scope>
    <source>
        <strain evidence="6">CGMCC 1.12707</strain>
    </source>
</reference>
<evidence type="ECO:0000256" key="2">
    <source>
        <dbReference type="RuleBase" id="RU362097"/>
    </source>
</evidence>
<comment type="subcellular location">
    <subcellularLocation>
        <location evidence="2">Cell membrane</location>
        <topology evidence="2">Lipid-anchor</topology>
    </subcellularLocation>
</comment>
<reference evidence="3" key="1">
    <citation type="journal article" date="2014" name="Int. J. Syst. Evol. Microbiol.">
        <title>Complete genome of a new Firmicutes species belonging to the dominant human colonic microbiota ('Ruminococcus bicirculans') reveals two chromosomes and a selective capacity to utilize plant glucans.</title>
        <authorList>
            <consortium name="NISC Comparative Sequencing Program"/>
            <person name="Wegmann U."/>
            <person name="Louis P."/>
            <person name="Goesmann A."/>
            <person name="Henrissat B."/>
            <person name="Duncan S.H."/>
            <person name="Flint H.J."/>
        </authorList>
    </citation>
    <scope>NUCLEOTIDE SEQUENCE</scope>
    <source>
        <strain evidence="3">CGMCC 1.12707</strain>
    </source>
</reference>
<keyword evidence="2" id="KW-0564">Palmitate</keyword>
<dbReference type="Proteomes" id="UP000650994">
    <property type="component" value="Unassembled WGS sequence"/>
</dbReference>
<proteinExistence type="inferred from homology"/>
<dbReference type="RefSeq" id="WP_072931418.1">
    <property type="nucleotide sequence ID" value="NZ_BMFL01000011.1"/>
</dbReference>
<dbReference type="SUPFAM" id="SSF56954">
    <property type="entry name" value="Outer membrane efflux proteins (OEP)"/>
    <property type="match status" value="1"/>
</dbReference>
<keyword evidence="2" id="KW-1134">Transmembrane beta strand</keyword>
<dbReference type="PROSITE" id="PS51257">
    <property type="entry name" value="PROKAR_LIPOPROTEIN"/>
    <property type="match status" value="1"/>
</dbReference>
<dbReference type="Proteomes" id="UP000184120">
    <property type="component" value="Unassembled WGS sequence"/>
</dbReference>
<accession>A0A1M6XL49</accession>
<dbReference type="GO" id="GO:0015562">
    <property type="term" value="F:efflux transmembrane transporter activity"/>
    <property type="evidence" value="ECO:0007669"/>
    <property type="project" value="InterPro"/>
</dbReference>
<dbReference type="EMBL" id="FRBH01000005">
    <property type="protein sequence ID" value="SHL06697.1"/>
    <property type="molecule type" value="Genomic_DNA"/>
</dbReference>
<sequence length="495" mass="55703">MNKNKIKLYIYAGIACVGFGLSSCKTIDLPQKVENRNLPENFGNSSSNDTINSAKQTWEQFFTDEKLQALITTALENNQELNITLQEINVSRNEIRGKRGEYLPTAGVKAGVGVDKVARYTNIGAMEATTDIKPGKEMPDPLFDFGVGAFANWETDIWGKLHNATKAQVERYLASIEGRNFMVTNIVGEISDSYYDLLALDKELEIVQENIKIQENALRVVKLLKQGARSNELAVKRFEAQVLNTKSMQYKIQQEIVETENRINFLVGRFPQHVDRTENNFDNLVPANVYSGLPSDLLANRPDIKAAEYELAATKLDIKSAKARFYPSLDLSAGIGLQAFNPMYLIRPKSILYNLAGDLVAPVLNRSAIKTAYYNANSKQIQAVYHYEQTILNAYIEVVNQMAKVKNLEGSYQLKSQEVDALTKSIDISNDLFKYARADYMEVLLTQRDALEAKFDLVEMKANQLKTTVAVYKALGGGWDQKDLERPDVKKIDFK</sequence>
<dbReference type="PANTHER" id="PTHR30203:SF30">
    <property type="entry name" value="OUTER MEMBRANE PROTEIN-RELATED"/>
    <property type="match status" value="1"/>
</dbReference>
<keyword evidence="2 4" id="KW-0449">Lipoprotein</keyword>
<dbReference type="STRING" id="1434701.SAMN05443634_105288"/>
<dbReference type="Gene3D" id="1.20.1600.10">
    <property type="entry name" value="Outer membrane efflux proteins (OEP)"/>
    <property type="match status" value="1"/>
</dbReference>
<evidence type="ECO:0000313" key="3">
    <source>
        <dbReference type="EMBL" id="GGF01237.1"/>
    </source>
</evidence>
<gene>
    <name evidence="3" type="ORF">GCM10010984_18400</name>
    <name evidence="4" type="ORF">SAMN05443634_105288</name>
</gene>
<evidence type="ECO:0000313" key="4">
    <source>
        <dbReference type="EMBL" id="SHL06697.1"/>
    </source>
</evidence>
<protein>
    <submittedName>
        <fullName evidence="4">Efflux transporter, outer membrane factor (OMF) lipoprotein, NodT family</fullName>
    </submittedName>
    <submittedName>
        <fullName evidence="3">RND transporter</fullName>
    </submittedName>
</protein>
<dbReference type="InterPro" id="IPR003423">
    <property type="entry name" value="OMP_efflux"/>
</dbReference>
<reference evidence="3" key="5">
    <citation type="submission" date="2024-05" db="EMBL/GenBank/DDBJ databases">
        <authorList>
            <person name="Sun Q."/>
            <person name="Zhou Y."/>
        </authorList>
    </citation>
    <scope>NUCLEOTIDE SEQUENCE</scope>
    <source>
        <strain evidence="3">CGMCC 1.12707</strain>
    </source>
</reference>
<evidence type="ECO:0000313" key="6">
    <source>
        <dbReference type="Proteomes" id="UP000650994"/>
    </source>
</evidence>
<organism evidence="4 5">
    <name type="scientific">Chishuiella changwenlii</name>
    <dbReference type="NCBI Taxonomy" id="1434701"/>
    <lineage>
        <taxon>Bacteria</taxon>
        <taxon>Pseudomonadati</taxon>
        <taxon>Bacteroidota</taxon>
        <taxon>Flavobacteriia</taxon>
        <taxon>Flavobacteriales</taxon>
        <taxon>Weeksellaceae</taxon>
        <taxon>Chishuiella</taxon>
    </lineage>
</organism>
<keyword evidence="2" id="KW-0812">Transmembrane</keyword>
<dbReference type="Gene3D" id="2.20.200.10">
    <property type="entry name" value="Outer membrane efflux proteins (OEP)"/>
    <property type="match status" value="1"/>
</dbReference>